<protein>
    <submittedName>
        <fullName evidence="1">Type VI secretion system-associated protein TagF</fullName>
    </submittedName>
</protein>
<dbReference type="NCBIfam" id="TIGR03373">
    <property type="entry name" value="VI_minor_4"/>
    <property type="match status" value="1"/>
</dbReference>
<dbReference type="InterPro" id="IPR038225">
    <property type="entry name" value="TagF_sf"/>
</dbReference>
<evidence type="ECO:0000313" key="2">
    <source>
        <dbReference type="Proteomes" id="UP000695802"/>
    </source>
</evidence>
<proteinExistence type="predicted"/>
<dbReference type="Gene3D" id="3.40.1730.10">
    <property type="entry name" value="pa0076 domain"/>
    <property type="match status" value="1"/>
</dbReference>
<dbReference type="Pfam" id="PF09867">
    <property type="entry name" value="TagF_N"/>
    <property type="match status" value="1"/>
</dbReference>
<dbReference type="Proteomes" id="UP000695802">
    <property type="component" value="Unassembled WGS sequence"/>
</dbReference>
<name>A0ABS3B2T3_9XANT</name>
<evidence type="ECO:0000313" key="1">
    <source>
        <dbReference type="EMBL" id="MBN6102359.1"/>
    </source>
</evidence>
<comment type="caution">
    <text evidence="1">The sequence shown here is derived from an EMBL/GenBank/DDBJ whole genome shotgun (WGS) entry which is preliminary data.</text>
</comment>
<organism evidence="1 2">
    <name type="scientific">Xanthomonas bonasiae</name>
    <dbReference type="NCBI Taxonomy" id="2810351"/>
    <lineage>
        <taxon>Bacteria</taxon>
        <taxon>Pseudomonadati</taxon>
        <taxon>Pseudomonadota</taxon>
        <taxon>Gammaproteobacteria</taxon>
        <taxon>Lysobacterales</taxon>
        <taxon>Lysobacteraceae</taxon>
        <taxon>Xanthomonas</taxon>
    </lineage>
</organism>
<reference evidence="1 2" key="1">
    <citation type="submission" date="2021-02" db="EMBL/GenBank/DDBJ databases">
        <title>Taxonomically Unique Crown Gall-Associated Xanthomonas Stains Have Deficiency in Virulence Repertories.</title>
        <authorList>
            <person name="Mafakheri H."/>
            <person name="Taghavi S.M."/>
            <person name="Dimkic I."/>
            <person name="Nemanja K."/>
            <person name="Osdaghi E."/>
        </authorList>
    </citation>
    <scope>NUCLEOTIDE SEQUENCE [LARGE SCALE GENOMIC DNA]</scope>
    <source>
        <strain evidence="1 2">FX4</strain>
    </source>
</reference>
<gene>
    <name evidence="1" type="primary">tagF</name>
    <name evidence="1" type="ORF">JR064_09295</name>
</gene>
<dbReference type="InterPro" id="IPR017748">
    <property type="entry name" value="TagF"/>
</dbReference>
<keyword evidence="2" id="KW-1185">Reference proteome</keyword>
<accession>A0ABS3B2T3</accession>
<sequence length="193" mass="20241">MPQAMQPGFFGKLPSAGDFVQRRLPPAFVEPWDRHFSQLIAGARDQLGTQWAPAYRGSGLHAFVLGSGLCGAGAWAGVLGPGEDRVGRCFPLAIALPLAQAAPDRSWYARAATLLGQALADRTLGVEAFDAQLQALAPDPDATAIPNAPRALAGQALWWSGDGVVQHSVGLLSAHDYLGWLAPAALALPEATR</sequence>
<dbReference type="EMBL" id="JAFIWB010000007">
    <property type="protein sequence ID" value="MBN6102359.1"/>
    <property type="molecule type" value="Genomic_DNA"/>
</dbReference>